<dbReference type="AlphaFoldDB" id="A0A7C9RBK9"/>
<dbReference type="PRINTS" id="PR00723">
    <property type="entry name" value="SUBTILISIN"/>
</dbReference>
<dbReference type="InterPro" id="IPR023828">
    <property type="entry name" value="Peptidase_S8_Ser-AS"/>
</dbReference>
<evidence type="ECO:0000259" key="7">
    <source>
        <dbReference type="Pfam" id="PF00082"/>
    </source>
</evidence>
<evidence type="ECO:0000256" key="2">
    <source>
        <dbReference type="ARBA" id="ARBA00022670"/>
    </source>
</evidence>
<sequence>MLLAIMLACIPIADSSLLPGFLETKPAFADDDDGGDDDGGRSGASSRNSDPSIGSRRSSGRNLFRGLRNRFLPRAQRSGAARPYRAQAPQPPLPVHTTDEIVATGLTAQQIDQLTAYGFVVLDHAEIPLLVSEVVKLRKPSSMSLEAARDRIRTFGPPSIADFNHFYRPEQEAIPECSGPHCDATNLVGWPIRVTGPTNCGGDVIVGLIDTAINADHATFAKGQVEIVRLVDEELPQSGRQHGTAVAALLVGAADSSTPGLMPGAKLIAVDTFQSAARQDDRSDVYELIRAMDLLASRGAHVINMSLSGPQNMLLERLVTEISDRNVVIVAAAGNKGPKADPAYPAAYPQVIAVTAVDRNKRVYRRAGRGKHIDLAAPGVEIWTAASVSGARLKTGTSFAAPFVTAAAALLRSSGQGMTSAQVHETLTKSAQDLGDLGKDPTFGWGLLNASTLCAAKM</sequence>
<feature type="active site" description="Charge relay system" evidence="5">
    <location>
        <position position="210"/>
    </location>
</feature>
<keyword evidence="4 5" id="KW-0720">Serine protease</keyword>
<dbReference type="SUPFAM" id="SSF52743">
    <property type="entry name" value="Subtilisin-like"/>
    <property type="match status" value="1"/>
</dbReference>
<organism evidence="8 9">
    <name type="scientific">Mesorhizobium zhangyense</name>
    <dbReference type="NCBI Taxonomy" id="1776730"/>
    <lineage>
        <taxon>Bacteria</taxon>
        <taxon>Pseudomonadati</taxon>
        <taxon>Pseudomonadota</taxon>
        <taxon>Alphaproteobacteria</taxon>
        <taxon>Hyphomicrobiales</taxon>
        <taxon>Phyllobacteriaceae</taxon>
        <taxon>Mesorhizobium</taxon>
    </lineage>
</organism>
<evidence type="ECO:0000256" key="4">
    <source>
        <dbReference type="ARBA" id="ARBA00022825"/>
    </source>
</evidence>
<dbReference type="GO" id="GO:0004252">
    <property type="term" value="F:serine-type endopeptidase activity"/>
    <property type="evidence" value="ECO:0007669"/>
    <property type="project" value="UniProtKB-UniRule"/>
</dbReference>
<evidence type="ECO:0000256" key="5">
    <source>
        <dbReference type="PROSITE-ProRule" id="PRU01240"/>
    </source>
</evidence>
<feature type="region of interest" description="Disordered" evidence="6">
    <location>
        <begin position="27"/>
        <end position="60"/>
    </location>
</feature>
<reference evidence="8 9" key="1">
    <citation type="submission" date="2020-02" db="EMBL/GenBank/DDBJ databases">
        <title>Genome sequence of the type strain CGMCC 1.15528 of Mesorhizobium zhangyense.</title>
        <authorList>
            <person name="Gao J."/>
            <person name="Sun J."/>
        </authorList>
    </citation>
    <scope>NUCLEOTIDE SEQUENCE [LARGE SCALE GENOMIC DNA]</scope>
    <source>
        <strain evidence="8 9">CGMCC 1.15528</strain>
    </source>
</reference>
<comment type="caution">
    <text evidence="8">The sequence shown here is derived from an EMBL/GenBank/DDBJ whole genome shotgun (WGS) entry which is preliminary data.</text>
</comment>
<dbReference type="Pfam" id="PF00082">
    <property type="entry name" value="Peptidase_S8"/>
    <property type="match status" value="1"/>
</dbReference>
<gene>
    <name evidence="8" type="ORF">G6N74_28260</name>
</gene>
<name>A0A7C9RBK9_9HYPH</name>
<proteinExistence type="inferred from homology"/>
<dbReference type="CDD" id="cd05561">
    <property type="entry name" value="Peptidases_S8_4"/>
    <property type="match status" value="1"/>
</dbReference>
<dbReference type="PROSITE" id="PS00138">
    <property type="entry name" value="SUBTILASE_SER"/>
    <property type="match status" value="1"/>
</dbReference>
<feature type="compositionally biased region" description="Polar residues" evidence="6">
    <location>
        <begin position="43"/>
        <end position="57"/>
    </location>
</feature>
<dbReference type="InterPro" id="IPR036852">
    <property type="entry name" value="Peptidase_S8/S53_dom_sf"/>
</dbReference>
<protein>
    <submittedName>
        <fullName evidence="8">S8 family serine peptidase</fullName>
    </submittedName>
</protein>
<feature type="domain" description="Peptidase S8/S53" evidence="7">
    <location>
        <begin position="202"/>
        <end position="446"/>
    </location>
</feature>
<feature type="active site" description="Charge relay system" evidence="5">
    <location>
        <position position="242"/>
    </location>
</feature>
<dbReference type="InterPro" id="IPR050131">
    <property type="entry name" value="Peptidase_S8_subtilisin-like"/>
</dbReference>
<evidence type="ECO:0000313" key="8">
    <source>
        <dbReference type="EMBL" id="NGN44954.1"/>
    </source>
</evidence>
<dbReference type="Gene3D" id="3.40.50.200">
    <property type="entry name" value="Peptidase S8/S53 domain"/>
    <property type="match status" value="1"/>
</dbReference>
<keyword evidence="9" id="KW-1185">Reference proteome</keyword>
<feature type="active site" description="Charge relay system" evidence="5">
    <location>
        <position position="398"/>
    </location>
</feature>
<comment type="similarity">
    <text evidence="1 5">Belongs to the peptidase S8 family.</text>
</comment>
<dbReference type="PANTHER" id="PTHR43806:SF11">
    <property type="entry name" value="CEREVISIN-RELATED"/>
    <property type="match status" value="1"/>
</dbReference>
<dbReference type="GO" id="GO:0006508">
    <property type="term" value="P:proteolysis"/>
    <property type="evidence" value="ECO:0007669"/>
    <property type="project" value="UniProtKB-KW"/>
</dbReference>
<keyword evidence="3 5" id="KW-0378">Hydrolase</keyword>
<dbReference type="EMBL" id="JAAKZG010000022">
    <property type="protein sequence ID" value="NGN44954.1"/>
    <property type="molecule type" value="Genomic_DNA"/>
</dbReference>
<keyword evidence="2 5" id="KW-0645">Protease</keyword>
<accession>A0A7C9RBK9</accession>
<evidence type="ECO:0000256" key="3">
    <source>
        <dbReference type="ARBA" id="ARBA00022801"/>
    </source>
</evidence>
<dbReference type="InterPro" id="IPR000209">
    <property type="entry name" value="Peptidase_S8/S53_dom"/>
</dbReference>
<dbReference type="PROSITE" id="PS51892">
    <property type="entry name" value="SUBTILASE"/>
    <property type="match status" value="1"/>
</dbReference>
<evidence type="ECO:0000256" key="6">
    <source>
        <dbReference type="SAM" id="MobiDB-lite"/>
    </source>
</evidence>
<dbReference type="Proteomes" id="UP000481252">
    <property type="component" value="Unassembled WGS sequence"/>
</dbReference>
<evidence type="ECO:0000256" key="1">
    <source>
        <dbReference type="ARBA" id="ARBA00011073"/>
    </source>
</evidence>
<dbReference type="InterPro" id="IPR015500">
    <property type="entry name" value="Peptidase_S8_subtilisin-rel"/>
</dbReference>
<dbReference type="PANTHER" id="PTHR43806">
    <property type="entry name" value="PEPTIDASE S8"/>
    <property type="match status" value="1"/>
</dbReference>
<evidence type="ECO:0000313" key="9">
    <source>
        <dbReference type="Proteomes" id="UP000481252"/>
    </source>
</evidence>